<dbReference type="Pfam" id="PF11412">
    <property type="entry name" value="DsbD_N"/>
    <property type="match status" value="1"/>
</dbReference>
<feature type="transmembrane region" description="Helical" evidence="8">
    <location>
        <begin position="468"/>
        <end position="490"/>
    </location>
</feature>
<dbReference type="GO" id="GO:0045454">
    <property type="term" value="P:cell redox homeostasis"/>
    <property type="evidence" value="ECO:0007669"/>
    <property type="project" value="TreeGrafter"/>
</dbReference>
<evidence type="ECO:0000256" key="3">
    <source>
        <dbReference type="ARBA" id="ARBA00022692"/>
    </source>
</evidence>
<dbReference type="SUPFAM" id="SSF52833">
    <property type="entry name" value="Thioredoxin-like"/>
    <property type="match status" value="1"/>
</dbReference>
<sequence>MIKRILALLIVILLPHLALAAPAESTWQDQDFASVRVISARDGVKDVHTLRLGLEFALKPHWKIYWRSAGDAGFPPGINWQGSENIDSASATMLWPAPIRFSIFGLETFGYQDRVILPIDVPVQNNTDPVLLKMTVDYLACSDICVPATANLTLDLPADRGEISNHAHEIEKFAAKVPLKGHNLPIGVHDIWESGTGKNSFLNIVLRDIPEGVKPDILVEGKPTDSFGAPVATGQLLAGNPVYQLKIHNNAKAETLAGQNVTVTVLAGDLAVEQPVAIADAPANDMVADALAPLANNTANNQIAPNNVTSPSHTAWWVIGGLALLGGLILNVMPCVLPVLSLKVMGAIQLGARDRRGTRRGFLASAAGIMVSFWIIAGALAILKLAGGSIGWGIQFQQPLFLTTMTIIVVLFACNMFGLFEISANRLNDLANEAIDQQNSRAAHNTDNGATPGPNPHSMGGHFLTGMFATLLATPCSAPFLGTAVGFALAGSIFDIFWVFSLLGLGFAIPYLLIAARPEIARLLPKPGRWMAVVKFVLGLALLGTAVWLLSVLANQIGLTGAIAVGGGLALASGLIWWRHVTSQQRRKPLLAGLATLAVLVALFAPGFSRPPSHAPQTTASTDTPNSNALPWQPFAPDKISKLVGEGKTVLVDITADWCVTCQVNKRLVIDTDDVRSALLADNVVLMQGDWTRPDPEIAAFLAKYDRYGIPFNAIYGPEAPGGILLSELLSKDQVLSGLKAAQPKEGLANNQG</sequence>
<keyword evidence="2" id="KW-1003">Cell membrane</keyword>
<dbReference type="InterPro" id="IPR036249">
    <property type="entry name" value="Thioredoxin-like_sf"/>
</dbReference>
<evidence type="ECO:0000256" key="5">
    <source>
        <dbReference type="ARBA" id="ARBA00022989"/>
    </source>
</evidence>
<dbReference type="PROSITE" id="PS00194">
    <property type="entry name" value="THIOREDOXIN_1"/>
    <property type="match status" value="1"/>
</dbReference>
<dbReference type="GO" id="GO:0005886">
    <property type="term" value="C:plasma membrane"/>
    <property type="evidence" value="ECO:0007669"/>
    <property type="project" value="UniProtKB-SubCell"/>
</dbReference>
<dbReference type="InterPro" id="IPR028250">
    <property type="entry name" value="DsbDN"/>
</dbReference>
<dbReference type="RefSeq" id="WP_114089334.1">
    <property type="nucleotide sequence ID" value="NZ_JPWH01000013.1"/>
</dbReference>
<dbReference type="InterPro" id="IPR003834">
    <property type="entry name" value="Cyt_c_assmbl_TM_dom"/>
</dbReference>
<accession>A0A367X0A0</accession>
<dbReference type="AlphaFoldDB" id="A0A367X0A0"/>
<evidence type="ECO:0000256" key="6">
    <source>
        <dbReference type="ARBA" id="ARBA00023136"/>
    </source>
</evidence>
<comment type="caution">
    <text evidence="11">The sequence shown here is derived from an EMBL/GenBank/DDBJ whole genome shotgun (WGS) entry which is preliminary data.</text>
</comment>
<dbReference type="PROSITE" id="PS51352">
    <property type="entry name" value="THIOREDOXIN_2"/>
    <property type="match status" value="1"/>
</dbReference>
<dbReference type="Proteomes" id="UP000252517">
    <property type="component" value="Unassembled WGS sequence"/>
</dbReference>
<dbReference type="InterPro" id="IPR017937">
    <property type="entry name" value="Thioredoxin_CS"/>
</dbReference>
<feature type="signal peptide" evidence="9">
    <location>
        <begin position="1"/>
        <end position="20"/>
    </location>
</feature>
<evidence type="ECO:0000256" key="7">
    <source>
        <dbReference type="ARBA" id="ARBA00023284"/>
    </source>
</evidence>
<keyword evidence="6 8" id="KW-0472">Membrane</keyword>
<dbReference type="Pfam" id="PF13899">
    <property type="entry name" value="Thioredoxin_7"/>
    <property type="match status" value="1"/>
</dbReference>
<dbReference type="GO" id="GO:0017004">
    <property type="term" value="P:cytochrome complex assembly"/>
    <property type="evidence" value="ECO:0007669"/>
    <property type="project" value="UniProtKB-KW"/>
</dbReference>
<feature type="transmembrane region" description="Helical" evidence="8">
    <location>
        <begin position="496"/>
        <end position="516"/>
    </location>
</feature>
<evidence type="ECO:0000313" key="11">
    <source>
        <dbReference type="EMBL" id="RCK47104.1"/>
    </source>
</evidence>
<feature type="domain" description="Thioredoxin" evidence="10">
    <location>
        <begin position="609"/>
        <end position="744"/>
    </location>
</feature>
<dbReference type="PANTHER" id="PTHR32234:SF3">
    <property type="entry name" value="SUPPRESSION OF COPPER SENSITIVITY PROTEIN"/>
    <property type="match status" value="1"/>
</dbReference>
<protein>
    <submittedName>
        <fullName evidence="11">Suppressor for copper-sensitivity B</fullName>
    </submittedName>
</protein>
<dbReference type="EMBL" id="JPWH01000013">
    <property type="protein sequence ID" value="RCK47104.1"/>
    <property type="molecule type" value="Genomic_DNA"/>
</dbReference>
<dbReference type="Pfam" id="PF02683">
    <property type="entry name" value="DsbD_TM"/>
    <property type="match status" value="1"/>
</dbReference>
<reference evidence="11 12" key="1">
    <citation type="submission" date="2014-07" db="EMBL/GenBank/DDBJ databases">
        <title>Draft genome sequence of Thalassospira profundimaris S25-3-2.</title>
        <authorList>
            <person name="Lai Q."/>
            <person name="Shao Z."/>
        </authorList>
    </citation>
    <scope>NUCLEOTIDE SEQUENCE [LARGE SCALE GENOMIC DNA]</scope>
    <source>
        <strain evidence="11 12">S25-3-2</strain>
    </source>
</reference>
<evidence type="ECO:0000259" key="10">
    <source>
        <dbReference type="PROSITE" id="PS51352"/>
    </source>
</evidence>
<feature type="transmembrane region" description="Helical" evidence="8">
    <location>
        <begin position="315"/>
        <end position="340"/>
    </location>
</feature>
<dbReference type="Gene3D" id="3.40.30.10">
    <property type="entry name" value="Glutaredoxin"/>
    <property type="match status" value="1"/>
</dbReference>
<evidence type="ECO:0000256" key="1">
    <source>
        <dbReference type="ARBA" id="ARBA00004651"/>
    </source>
</evidence>
<evidence type="ECO:0000256" key="4">
    <source>
        <dbReference type="ARBA" id="ARBA00022748"/>
    </source>
</evidence>
<dbReference type="CDD" id="cd02953">
    <property type="entry name" value="DsbDgamma"/>
    <property type="match status" value="1"/>
</dbReference>
<name>A0A367X0A0_9PROT</name>
<evidence type="ECO:0000256" key="2">
    <source>
        <dbReference type="ARBA" id="ARBA00022475"/>
    </source>
</evidence>
<dbReference type="OrthoDB" id="9811036at2"/>
<keyword evidence="3 8" id="KW-0812">Transmembrane</keyword>
<feature type="chain" id="PRO_5016776929" evidence="9">
    <location>
        <begin position="21"/>
        <end position="753"/>
    </location>
</feature>
<feature type="transmembrane region" description="Helical" evidence="8">
    <location>
        <begin position="399"/>
        <end position="420"/>
    </location>
</feature>
<dbReference type="PANTHER" id="PTHR32234">
    <property type="entry name" value="THIOL:DISULFIDE INTERCHANGE PROTEIN DSBD"/>
    <property type="match status" value="1"/>
</dbReference>
<evidence type="ECO:0000256" key="8">
    <source>
        <dbReference type="SAM" id="Phobius"/>
    </source>
</evidence>
<keyword evidence="4" id="KW-0201">Cytochrome c-type biogenesis</keyword>
<feature type="transmembrane region" description="Helical" evidence="8">
    <location>
        <begin position="361"/>
        <end position="387"/>
    </location>
</feature>
<feature type="transmembrane region" description="Helical" evidence="8">
    <location>
        <begin position="590"/>
        <end position="608"/>
    </location>
</feature>
<dbReference type="GO" id="GO:0015035">
    <property type="term" value="F:protein-disulfide reductase activity"/>
    <property type="evidence" value="ECO:0007669"/>
    <property type="project" value="TreeGrafter"/>
</dbReference>
<evidence type="ECO:0000313" key="12">
    <source>
        <dbReference type="Proteomes" id="UP000252517"/>
    </source>
</evidence>
<feature type="transmembrane region" description="Helical" evidence="8">
    <location>
        <begin position="528"/>
        <end position="551"/>
    </location>
</feature>
<keyword evidence="7" id="KW-0676">Redox-active center</keyword>
<evidence type="ECO:0000256" key="9">
    <source>
        <dbReference type="SAM" id="SignalP"/>
    </source>
</evidence>
<gene>
    <name evidence="11" type="ORF">TH25_16490</name>
</gene>
<feature type="transmembrane region" description="Helical" evidence="8">
    <location>
        <begin position="557"/>
        <end position="578"/>
    </location>
</feature>
<comment type="subcellular location">
    <subcellularLocation>
        <location evidence="1">Cell membrane</location>
        <topology evidence="1">Multi-pass membrane protein</topology>
    </subcellularLocation>
</comment>
<proteinExistence type="predicted"/>
<dbReference type="InterPro" id="IPR035671">
    <property type="entry name" value="DsbD_gamma"/>
</dbReference>
<keyword evidence="9" id="KW-0732">Signal</keyword>
<keyword evidence="5 8" id="KW-1133">Transmembrane helix</keyword>
<organism evidence="11 12">
    <name type="scientific">Thalassospira profundimaris</name>
    <dbReference type="NCBI Taxonomy" id="502049"/>
    <lineage>
        <taxon>Bacteria</taxon>
        <taxon>Pseudomonadati</taxon>
        <taxon>Pseudomonadota</taxon>
        <taxon>Alphaproteobacteria</taxon>
        <taxon>Rhodospirillales</taxon>
        <taxon>Thalassospiraceae</taxon>
        <taxon>Thalassospira</taxon>
    </lineage>
</organism>
<dbReference type="InterPro" id="IPR013766">
    <property type="entry name" value="Thioredoxin_domain"/>
</dbReference>